<reference evidence="1 2" key="1">
    <citation type="submission" date="2016-11" db="EMBL/GenBank/DDBJ databases">
        <authorList>
            <person name="Jaros S."/>
            <person name="Januszkiewicz K."/>
            <person name="Wedrychowicz H."/>
        </authorList>
    </citation>
    <scope>NUCLEOTIDE SEQUENCE [LARGE SCALE GENOMIC DNA]</scope>
    <source>
        <strain evidence="1 2">DSM 28715</strain>
    </source>
</reference>
<protein>
    <submittedName>
        <fullName evidence="1">Uncharacterized protein</fullName>
    </submittedName>
</protein>
<dbReference type="AlphaFoldDB" id="A0A1M5R0V2"/>
<evidence type="ECO:0000313" key="1">
    <source>
        <dbReference type="EMBL" id="SHH20005.1"/>
    </source>
</evidence>
<dbReference type="RefSeq" id="WP_072901415.1">
    <property type="nucleotide sequence ID" value="NZ_FQXB01000003.1"/>
</dbReference>
<sequence>MLRSISALAAFSILAGCLNGVGSNDAAGPIESNSFLASSSFEGATTMTGELDVAGFGTLGFSVETDSNGNSTFLAAPLTPKSSLPELFHPNAGSAPMSGNWAVAYAANGINFGDEGDVALTLDFEKGTLSGSGDGLVLAGQFVDGVLTGTASFNGASGQLEGVVGSNTSVGFFVGPNFVGAFSVSN</sequence>
<dbReference type="PROSITE" id="PS51257">
    <property type="entry name" value="PROKAR_LIPOPROTEIN"/>
    <property type="match status" value="1"/>
</dbReference>
<gene>
    <name evidence="1" type="ORF">SAMN05444003_2442</name>
</gene>
<accession>A0A1M5R0V2</accession>
<name>A0A1M5R0V2_9RHOB</name>
<dbReference type="EMBL" id="FQXB01000003">
    <property type="protein sequence ID" value="SHH20005.1"/>
    <property type="molecule type" value="Genomic_DNA"/>
</dbReference>
<keyword evidence="2" id="KW-1185">Reference proteome</keyword>
<proteinExistence type="predicted"/>
<dbReference type="OrthoDB" id="7853508at2"/>
<organism evidence="1 2">
    <name type="scientific">Cognatiyoonia sediminum</name>
    <dbReference type="NCBI Taxonomy" id="1508389"/>
    <lineage>
        <taxon>Bacteria</taxon>
        <taxon>Pseudomonadati</taxon>
        <taxon>Pseudomonadota</taxon>
        <taxon>Alphaproteobacteria</taxon>
        <taxon>Rhodobacterales</taxon>
        <taxon>Paracoccaceae</taxon>
        <taxon>Cognatiyoonia</taxon>
    </lineage>
</organism>
<dbReference type="Proteomes" id="UP000184074">
    <property type="component" value="Unassembled WGS sequence"/>
</dbReference>
<evidence type="ECO:0000313" key="2">
    <source>
        <dbReference type="Proteomes" id="UP000184074"/>
    </source>
</evidence>